<reference evidence="2 5" key="1">
    <citation type="journal article" date="2015" name="ISME J.">
        <title>Elemental sulfur and acetate can support life of a novel strictly anaerobic haloarchaeon.</title>
        <authorList>
            <person name="Sorokin D.Y."/>
            <person name="Kublanov I.V."/>
            <person name="Gavrilov S.N."/>
            <person name="Rojo D."/>
            <person name="Roman P."/>
            <person name="Golyshin P.N."/>
            <person name="Slepak V.Z."/>
            <person name="Smedile F."/>
            <person name="Ferrer M."/>
            <person name="Messina E."/>
            <person name="La Cono V."/>
            <person name="Yakimov M.M."/>
        </authorList>
    </citation>
    <scope>NUCLEOTIDE SEQUENCE [LARGE SCALE GENOMIC DNA]</scope>
    <source>
        <strain evidence="2 5">HSR2</strain>
    </source>
</reference>
<gene>
    <name evidence="3" type="ORF">HLASA_1417</name>
    <name evidence="2" type="ORF">HLASF_1430</name>
</gene>
<evidence type="ECO:0000313" key="3">
    <source>
        <dbReference type="EMBL" id="ALG82307.1"/>
    </source>
</evidence>
<dbReference type="GeneID" id="26010760"/>
<dbReference type="Proteomes" id="UP000060390">
    <property type="component" value="Chromosome"/>
</dbReference>
<dbReference type="KEGG" id="hsu:HLASF_1430"/>
<dbReference type="Proteomes" id="UP000069906">
    <property type="component" value="Chromosome"/>
</dbReference>
<accession>A0A0F7PEY8</accession>
<dbReference type="EMBL" id="CP011564">
    <property type="protein sequence ID" value="ALG82307.1"/>
    <property type="molecule type" value="Genomic_DNA"/>
</dbReference>
<dbReference type="PANTHER" id="PTHR43194:SF5">
    <property type="entry name" value="PIMELOYL-[ACYL-CARRIER PROTEIN] METHYL ESTER ESTERASE"/>
    <property type="match status" value="1"/>
</dbReference>
<evidence type="ECO:0000259" key="1">
    <source>
        <dbReference type="Pfam" id="PF12697"/>
    </source>
</evidence>
<dbReference type="Pfam" id="PF12697">
    <property type="entry name" value="Abhydrolase_6"/>
    <property type="match status" value="1"/>
</dbReference>
<proteinExistence type="predicted"/>
<dbReference type="SUPFAM" id="SSF53474">
    <property type="entry name" value="alpha/beta-Hydrolases"/>
    <property type="match status" value="1"/>
</dbReference>
<sequence>MRSIRHDDRRTAFRVADRGASGATLVFVHGSGGTHEVWTSQLSRLASEYRVVALDLSGHGESDDVPTTDGSTARDRYVEDVLAVTEDVGGDVLIGNSLGGAIVLSVLLEGDPGVDAAVLAGSGAKLAVLAELREWLAEDFERAIDFLHGEDRLFHDPDPRLETLSREAMRAVGRRVTERDFLASHTFDERGRIDEIATPTLALTGEHDQLTPPSYHEYLATELPDGTWTTLPDAAHLAMLEVPDRFNAALREFLDER</sequence>
<evidence type="ECO:0000313" key="5">
    <source>
        <dbReference type="Proteomes" id="UP000069906"/>
    </source>
</evidence>
<dbReference type="OrthoDB" id="312142at2157"/>
<feature type="domain" description="AB hydrolase-1" evidence="1">
    <location>
        <begin position="25"/>
        <end position="249"/>
    </location>
</feature>
<dbReference type="GO" id="GO:0016787">
    <property type="term" value="F:hydrolase activity"/>
    <property type="evidence" value="ECO:0007669"/>
    <property type="project" value="UniProtKB-KW"/>
</dbReference>
<name>A0A0F7PEY8_9EURY</name>
<dbReference type="InterPro" id="IPR050228">
    <property type="entry name" value="Carboxylesterase_BioH"/>
</dbReference>
<dbReference type="PRINTS" id="PR00111">
    <property type="entry name" value="ABHYDROLASE"/>
</dbReference>
<keyword evidence="2" id="KW-0012">Acyltransferase</keyword>
<dbReference type="EMBL" id="CP008874">
    <property type="protein sequence ID" value="AKH97913.1"/>
    <property type="molecule type" value="Genomic_DNA"/>
</dbReference>
<dbReference type="KEGG" id="hsf:HLASA_1417"/>
<dbReference type="HOGENOM" id="CLU_020336_50_1_2"/>
<dbReference type="STRING" id="1604004.HLASA_1417"/>
<reference evidence="4" key="2">
    <citation type="submission" date="2015-05" db="EMBL/GenBank/DDBJ databases">
        <title>Complete genome sequence of Halanaeroarchaeum sulfurireducens type strain M27-SA2, a sulfate-reducer haloarchaeon from marine anoxic lake Medee.</title>
        <authorList>
            <person name="Messina E."/>
            <person name="Kublanov I.V."/>
            <person name="Toshchakov S."/>
            <person name="Arcadi E."/>
            <person name="La Spada G."/>
            <person name="La Cono V."/>
            <person name="Yakimov M.M."/>
        </authorList>
    </citation>
    <scope>NUCLEOTIDE SEQUENCE [LARGE SCALE GENOMIC DNA]</scope>
    <source>
        <strain evidence="4">M27-SA2</strain>
    </source>
</reference>
<dbReference type="InterPro" id="IPR000073">
    <property type="entry name" value="AB_hydrolase_1"/>
</dbReference>
<dbReference type="InterPro" id="IPR029058">
    <property type="entry name" value="AB_hydrolase_fold"/>
</dbReference>
<evidence type="ECO:0000313" key="2">
    <source>
        <dbReference type="EMBL" id="AKH97913.1"/>
    </source>
</evidence>
<dbReference type="GO" id="GO:0016746">
    <property type="term" value="F:acyltransferase activity"/>
    <property type="evidence" value="ECO:0007669"/>
    <property type="project" value="UniProtKB-KW"/>
</dbReference>
<evidence type="ECO:0000313" key="4">
    <source>
        <dbReference type="Proteomes" id="UP000060390"/>
    </source>
</evidence>
<keyword evidence="2" id="KW-0378">Hydrolase</keyword>
<reference evidence="3 4" key="3">
    <citation type="journal article" date="2016" name="Stand. Genomic Sci.">
        <title>Complete genome sequence of 'Halanaeroarchaeum sulfurireducens' M27-SA2, a sulfur-reducing and acetate-oxidizing haloarchaeon from the deep-sea hypersaline anoxic lake Medee.</title>
        <authorList>
            <person name="Messina E."/>
            <person name="Sorokin D.Y."/>
            <person name="Kublanov I.V."/>
            <person name="Toshchakov S."/>
            <person name="Lopatina A."/>
            <person name="Arcadi E."/>
            <person name="Smedile F."/>
            <person name="La Spada G."/>
            <person name="La Cono V."/>
            <person name="Yakimov M.M."/>
        </authorList>
    </citation>
    <scope>NUCLEOTIDE SEQUENCE [LARGE SCALE GENOMIC DNA]</scope>
    <source>
        <strain evidence="3 4">M27-SA2</strain>
    </source>
</reference>
<keyword evidence="5" id="KW-1185">Reference proteome</keyword>
<dbReference type="PANTHER" id="PTHR43194">
    <property type="entry name" value="HYDROLASE ALPHA/BETA FOLD FAMILY"/>
    <property type="match status" value="1"/>
</dbReference>
<keyword evidence="2" id="KW-0808">Transferase</keyword>
<dbReference type="RefSeq" id="WP_050048623.1">
    <property type="nucleotide sequence ID" value="NZ_CP008874.1"/>
</dbReference>
<protein>
    <submittedName>
        <fullName evidence="2">Hydrolase or acyltransferase of alpha/beta superfamily</fullName>
    </submittedName>
</protein>
<dbReference type="AlphaFoldDB" id="A0A0F7PEY8"/>
<organism evidence="2 5">
    <name type="scientific">Halanaeroarchaeum sulfurireducens</name>
    <dbReference type="NCBI Taxonomy" id="1604004"/>
    <lineage>
        <taxon>Archaea</taxon>
        <taxon>Methanobacteriati</taxon>
        <taxon>Methanobacteriota</taxon>
        <taxon>Stenosarchaea group</taxon>
        <taxon>Halobacteria</taxon>
        <taxon>Halobacteriales</taxon>
        <taxon>Halobacteriaceae</taxon>
        <taxon>Halanaeroarchaeum</taxon>
    </lineage>
</organism>
<dbReference type="Gene3D" id="3.40.50.1820">
    <property type="entry name" value="alpha/beta hydrolase"/>
    <property type="match status" value="1"/>
</dbReference>